<keyword evidence="7" id="KW-0227">DNA damage</keyword>
<protein>
    <recommendedName>
        <fullName evidence="4">Type-4 uracil-DNA glycosylase</fullName>
        <ecNumber evidence="3">3.2.2.27</ecNumber>
    </recommendedName>
</protein>
<dbReference type="GeneID" id="4461933"/>
<dbReference type="NCBIfam" id="TIGR00758">
    <property type="entry name" value="UDG_fam4"/>
    <property type="match status" value="1"/>
</dbReference>
<evidence type="ECO:0000256" key="5">
    <source>
        <dbReference type="ARBA" id="ARBA00022485"/>
    </source>
</evidence>
<evidence type="ECO:0000256" key="11">
    <source>
        <dbReference type="ARBA" id="ARBA00023204"/>
    </source>
</evidence>
<keyword evidence="11" id="KW-0234">DNA repair</keyword>
<dbReference type="InterPro" id="IPR005122">
    <property type="entry name" value="Uracil-DNA_glycosylase-like"/>
</dbReference>
<dbReference type="SUPFAM" id="SSF52141">
    <property type="entry name" value="Uracil-DNA glycosylase-like"/>
    <property type="match status" value="1"/>
</dbReference>
<dbReference type="SMART" id="SM00987">
    <property type="entry name" value="UreE_C"/>
    <property type="match status" value="1"/>
</dbReference>
<comment type="catalytic activity">
    <reaction evidence="1">
        <text>Hydrolyzes single-stranded DNA or mismatched double-stranded DNA and polynucleotides, releasing free uracil.</text>
        <dbReference type="EC" id="3.2.2.27"/>
    </reaction>
</comment>
<sequence>MCANDLRELACEIVRCERCGLSKTRRNAVPGEGPEDARIMMIGEAPGAAEDLAGRPFVGRAGAILNRALNLAGLDRDEIFITNIVKCRPPGNRQPSADEIRACMPYLRKQIEMVRPSAICLLGNVPARAILGVQGVTALRGRVFDDLYLITFHPAAVLRNMGRMELFVSDLVRLREMRFGSNVR</sequence>
<dbReference type="PANTHER" id="PTHR33693">
    <property type="entry name" value="TYPE-5 URACIL-DNA GLYCOSYLASE"/>
    <property type="match status" value="1"/>
</dbReference>
<keyword evidence="6" id="KW-0479">Metal-binding</keyword>
<dbReference type="EC" id="3.2.2.27" evidence="3"/>
<dbReference type="GO" id="GO:0046872">
    <property type="term" value="F:metal ion binding"/>
    <property type="evidence" value="ECO:0007669"/>
    <property type="project" value="UniProtKB-KW"/>
</dbReference>
<dbReference type="InterPro" id="IPR005273">
    <property type="entry name" value="Ura-DNA_glyco_family4"/>
</dbReference>
<dbReference type="HOGENOM" id="CLU_044815_1_3_2"/>
<gene>
    <name evidence="13" type="ordered locus">Mthe_1479</name>
</gene>
<dbReference type="InterPro" id="IPR051536">
    <property type="entry name" value="UDG_Type-4/5"/>
</dbReference>
<evidence type="ECO:0000256" key="10">
    <source>
        <dbReference type="ARBA" id="ARBA00023014"/>
    </source>
</evidence>
<evidence type="ECO:0000256" key="7">
    <source>
        <dbReference type="ARBA" id="ARBA00022763"/>
    </source>
</evidence>
<dbReference type="CDD" id="cd10030">
    <property type="entry name" value="UDG-F4_TTUDGA_SPO1dp_like"/>
    <property type="match status" value="1"/>
</dbReference>
<evidence type="ECO:0000256" key="8">
    <source>
        <dbReference type="ARBA" id="ARBA00022801"/>
    </source>
</evidence>
<dbReference type="STRING" id="349307.Mthe_1479"/>
<dbReference type="GO" id="GO:0006281">
    <property type="term" value="P:DNA repair"/>
    <property type="evidence" value="ECO:0007669"/>
    <property type="project" value="UniProtKB-KW"/>
</dbReference>
<dbReference type="Proteomes" id="UP000000674">
    <property type="component" value="Chromosome"/>
</dbReference>
<feature type="domain" description="Uracil-DNA glycosylase-like" evidence="12">
    <location>
        <begin position="30"/>
        <end position="172"/>
    </location>
</feature>
<accession>A0B978</accession>
<keyword evidence="14" id="KW-1185">Reference proteome</keyword>
<evidence type="ECO:0000256" key="6">
    <source>
        <dbReference type="ARBA" id="ARBA00022723"/>
    </source>
</evidence>
<evidence type="ECO:0000256" key="1">
    <source>
        <dbReference type="ARBA" id="ARBA00001400"/>
    </source>
</evidence>
<comment type="similarity">
    <text evidence="2">Belongs to the uracil-DNA glycosylase (UDG) superfamily. Type 4 (UDGa) family.</text>
</comment>
<keyword evidence="8" id="KW-0378">Hydrolase</keyword>
<reference evidence="13 14" key="1">
    <citation type="submission" date="2006-10" db="EMBL/GenBank/DDBJ databases">
        <title>Complete sequence of Methanosaeta thermophila PT.</title>
        <authorList>
            <consortium name="US DOE Joint Genome Institute"/>
            <person name="Copeland A."/>
            <person name="Lucas S."/>
            <person name="Lapidus A."/>
            <person name="Barry K."/>
            <person name="Detter J.C."/>
            <person name="Glavina del Rio T."/>
            <person name="Hammon N."/>
            <person name="Israni S."/>
            <person name="Pitluck S."/>
            <person name="Chain P."/>
            <person name="Malfatti S."/>
            <person name="Shin M."/>
            <person name="Vergez L."/>
            <person name="Schmutz J."/>
            <person name="Larimer F."/>
            <person name="Land M."/>
            <person name="Hauser L."/>
            <person name="Kyrpides N."/>
            <person name="Kim E."/>
            <person name="Smith K.S."/>
            <person name="Ingram-Smith C."/>
            <person name="Richardson P."/>
        </authorList>
    </citation>
    <scope>NUCLEOTIDE SEQUENCE [LARGE SCALE GENOMIC DNA]</scope>
    <source>
        <strain evidence="14">DSM 6194 / JCM 14653 / NBRC 101360 / PT</strain>
    </source>
</reference>
<keyword evidence="10" id="KW-0411">Iron-sulfur</keyword>
<dbReference type="EMBL" id="CP000477">
    <property type="protein sequence ID" value="ABK15252.1"/>
    <property type="molecule type" value="Genomic_DNA"/>
</dbReference>
<dbReference type="KEGG" id="mtp:Mthe_1479"/>
<dbReference type="GO" id="GO:0051539">
    <property type="term" value="F:4 iron, 4 sulfur cluster binding"/>
    <property type="evidence" value="ECO:0007669"/>
    <property type="project" value="UniProtKB-KW"/>
</dbReference>
<name>A0B978_METTP</name>
<evidence type="ECO:0000256" key="2">
    <source>
        <dbReference type="ARBA" id="ARBA00006521"/>
    </source>
</evidence>
<evidence type="ECO:0000313" key="13">
    <source>
        <dbReference type="EMBL" id="ABK15252.1"/>
    </source>
</evidence>
<dbReference type="SMART" id="SM00986">
    <property type="entry name" value="UDG"/>
    <property type="match status" value="1"/>
</dbReference>
<organism evidence="13 14">
    <name type="scientific">Methanothrix thermoacetophila (strain DSM 6194 / JCM 14653 / NBRC 101360 / PT)</name>
    <name type="common">Methanosaeta thermophila</name>
    <dbReference type="NCBI Taxonomy" id="349307"/>
    <lineage>
        <taxon>Archaea</taxon>
        <taxon>Methanobacteriati</taxon>
        <taxon>Methanobacteriota</taxon>
        <taxon>Stenosarchaea group</taxon>
        <taxon>Methanomicrobia</taxon>
        <taxon>Methanotrichales</taxon>
        <taxon>Methanotrichaceae</taxon>
        <taxon>Methanothrix</taxon>
    </lineage>
</organism>
<keyword evidence="9" id="KW-0408">Iron</keyword>
<keyword evidence="5" id="KW-0004">4Fe-4S</keyword>
<dbReference type="PANTHER" id="PTHR33693:SF1">
    <property type="entry name" value="TYPE-4 URACIL-DNA GLYCOSYLASE"/>
    <property type="match status" value="1"/>
</dbReference>
<evidence type="ECO:0000259" key="12">
    <source>
        <dbReference type="SMART" id="SM00986"/>
    </source>
</evidence>
<dbReference type="RefSeq" id="WP_011696644.1">
    <property type="nucleotide sequence ID" value="NC_008553.1"/>
</dbReference>
<dbReference type="InterPro" id="IPR036895">
    <property type="entry name" value="Uracil-DNA_glycosylase-like_sf"/>
</dbReference>
<evidence type="ECO:0000256" key="9">
    <source>
        <dbReference type="ARBA" id="ARBA00023004"/>
    </source>
</evidence>
<evidence type="ECO:0000256" key="4">
    <source>
        <dbReference type="ARBA" id="ARBA00019403"/>
    </source>
</evidence>
<proteinExistence type="inferred from homology"/>
<evidence type="ECO:0000256" key="3">
    <source>
        <dbReference type="ARBA" id="ARBA00012030"/>
    </source>
</evidence>
<dbReference type="Pfam" id="PF03167">
    <property type="entry name" value="UDG"/>
    <property type="match status" value="1"/>
</dbReference>
<dbReference type="GO" id="GO:0004844">
    <property type="term" value="F:uracil DNA N-glycosylase activity"/>
    <property type="evidence" value="ECO:0007669"/>
    <property type="project" value="UniProtKB-EC"/>
</dbReference>
<dbReference type="AlphaFoldDB" id="A0B978"/>
<dbReference type="Gene3D" id="3.40.470.10">
    <property type="entry name" value="Uracil-DNA glycosylase-like domain"/>
    <property type="match status" value="1"/>
</dbReference>
<dbReference type="OrthoDB" id="8612at2157"/>
<evidence type="ECO:0000313" key="14">
    <source>
        <dbReference type="Proteomes" id="UP000000674"/>
    </source>
</evidence>